<dbReference type="Pfam" id="PF13487">
    <property type="entry name" value="HD_5"/>
    <property type="match status" value="1"/>
</dbReference>
<dbReference type="CDD" id="cd00077">
    <property type="entry name" value="HDc"/>
    <property type="match status" value="1"/>
</dbReference>
<dbReference type="SUPFAM" id="SSF55781">
    <property type="entry name" value="GAF domain-like"/>
    <property type="match status" value="1"/>
</dbReference>
<dbReference type="Pfam" id="PF00672">
    <property type="entry name" value="HAMP"/>
    <property type="match status" value="1"/>
</dbReference>
<sequence>MSVAAIGGVWVISVRGWLGGSLAVLCAFLAGVSGFILYELDLRKHDYQILNLAGQMRVVASSLEQQANDVLSQSVLQGRSLDQSFGLFERTTAERISLYEQIITGFANRELPAALTGRDEALRCNWDKPSTNQLDISVAQWQRYRSGLAAARGPDPLHPHTLAMANYMLSNGPALVASTEELARAFQAMMEGKLLLVRLSIVGMLAGGAMVTVFVLLLLGRTILKPLDRTVAGFARVSAGDLGFQVAEAETVEFGRMTRSFNDLSQRLHSMFGLIDHIGRGCDLRETMEFIVTAFRRFVSVDGLVLLVAAPEGGRFRVESRHGAPVAAWPDLADPLLERAVHGNTPIIAGSEAGELAVAMAKSGLKTALLLPMGSIRDGGAVLAVTSRLADAYSPEHRQFLGSMATQVDAVLSRTLAMDALVVAAVQGLAKLAESRDPETGDHLVRMSLYSSFIAEELGKRPEHRDLIDPGYVRSVHRFAPMHDIGKVGIADRVLLKPGRLDDEERVEMNRHPLIGAEVLRLCEQRMNELGRSVFQIGIEIAESHHEKWDGTGYPHGLRGSAIPLSARIVAVADVFDALTSKRPYKDAFSVEKAMAIIHQDSGRHFDPEVVEVLDLVMPAVLDVYDRLKHV</sequence>
<dbReference type="GO" id="GO:0016020">
    <property type="term" value="C:membrane"/>
    <property type="evidence" value="ECO:0007669"/>
    <property type="project" value="InterPro"/>
</dbReference>
<organism evidence="4 5">
    <name type="scientific">Paramagnetospirillum kuznetsovii</name>
    <dbReference type="NCBI Taxonomy" id="2053833"/>
    <lineage>
        <taxon>Bacteria</taxon>
        <taxon>Pseudomonadati</taxon>
        <taxon>Pseudomonadota</taxon>
        <taxon>Alphaproteobacteria</taxon>
        <taxon>Rhodospirillales</taxon>
        <taxon>Magnetospirillaceae</taxon>
        <taxon>Paramagnetospirillum</taxon>
    </lineage>
</organism>
<feature type="transmembrane region" description="Helical" evidence="1">
    <location>
        <begin position="17"/>
        <end position="38"/>
    </location>
</feature>
<dbReference type="SMART" id="SM00304">
    <property type="entry name" value="HAMP"/>
    <property type="match status" value="1"/>
</dbReference>
<dbReference type="GO" id="GO:0008081">
    <property type="term" value="F:phosphoric diester hydrolase activity"/>
    <property type="evidence" value="ECO:0007669"/>
    <property type="project" value="UniProtKB-ARBA"/>
</dbReference>
<reference evidence="4 5" key="1">
    <citation type="submission" date="2017-11" db="EMBL/GenBank/DDBJ databases">
        <title>Draft genome sequence of magnetotactic bacterium Magnetospirillum kuznetsovii LBB-42.</title>
        <authorList>
            <person name="Grouzdev D.S."/>
            <person name="Rysina M.S."/>
            <person name="Baslerov R.V."/>
            <person name="Koziaeva V."/>
        </authorList>
    </citation>
    <scope>NUCLEOTIDE SEQUENCE [LARGE SCALE GENOMIC DNA]</scope>
    <source>
        <strain evidence="4 5">LBB-42</strain>
    </source>
</reference>
<feature type="domain" description="HAMP" evidence="2">
    <location>
        <begin position="221"/>
        <end position="273"/>
    </location>
</feature>
<evidence type="ECO:0000313" key="4">
    <source>
        <dbReference type="EMBL" id="RAU23903.1"/>
    </source>
</evidence>
<protein>
    <recommendedName>
        <fullName evidence="6">HD domain-containing protein</fullName>
    </recommendedName>
</protein>
<dbReference type="Gene3D" id="3.30.450.40">
    <property type="match status" value="1"/>
</dbReference>
<dbReference type="PANTHER" id="PTHR45228">
    <property type="entry name" value="CYCLIC DI-GMP PHOSPHODIESTERASE TM_0186-RELATED"/>
    <property type="match status" value="1"/>
</dbReference>
<dbReference type="SUPFAM" id="SSF158472">
    <property type="entry name" value="HAMP domain-like"/>
    <property type="match status" value="1"/>
</dbReference>
<dbReference type="InterPro" id="IPR003660">
    <property type="entry name" value="HAMP_dom"/>
</dbReference>
<dbReference type="SUPFAM" id="SSF109604">
    <property type="entry name" value="HD-domain/PDEase-like"/>
    <property type="match status" value="1"/>
</dbReference>
<dbReference type="InterPro" id="IPR029016">
    <property type="entry name" value="GAF-like_dom_sf"/>
</dbReference>
<dbReference type="EMBL" id="PGTO01000001">
    <property type="protein sequence ID" value="RAU23903.1"/>
    <property type="molecule type" value="Genomic_DNA"/>
</dbReference>
<evidence type="ECO:0008006" key="6">
    <source>
        <dbReference type="Google" id="ProtNLM"/>
    </source>
</evidence>
<dbReference type="Gene3D" id="1.10.3210.10">
    <property type="entry name" value="Hypothetical protein af1432"/>
    <property type="match status" value="1"/>
</dbReference>
<dbReference type="RefSeq" id="WP_112142135.1">
    <property type="nucleotide sequence ID" value="NZ_PGTO01000001.1"/>
</dbReference>
<name>A0A364P3K0_9PROT</name>
<gene>
    <name evidence="4" type="ORF">CU669_02190</name>
</gene>
<dbReference type="Gene3D" id="6.10.340.10">
    <property type="match status" value="1"/>
</dbReference>
<feature type="domain" description="HD-GYP" evidence="3">
    <location>
        <begin position="418"/>
        <end position="630"/>
    </location>
</feature>
<evidence type="ECO:0000259" key="3">
    <source>
        <dbReference type="PROSITE" id="PS51832"/>
    </source>
</evidence>
<dbReference type="CDD" id="cd06225">
    <property type="entry name" value="HAMP"/>
    <property type="match status" value="1"/>
</dbReference>
<dbReference type="InterPro" id="IPR037522">
    <property type="entry name" value="HD_GYP_dom"/>
</dbReference>
<dbReference type="GO" id="GO:0007165">
    <property type="term" value="P:signal transduction"/>
    <property type="evidence" value="ECO:0007669"/>
    <property type="project" value="InterPro"/>
</dbReference>
<dbReference type="InterPro" id="IPR052020">
    <property type="entry name" value="Cyclic_di-GMP/3'3'-cGAMP_PDE"/>
</dbReference>
<dbReference type="PROSITE" id="PS50885">
    <property type="entry name" value="HAMP"/>
    <property type="match status" value="1"/>
</dbReference>
<dbReference type="Proteomes" id="UP000251075">
    <property type="component" value="Unassembled WGS sequence"/>
</dbReference>
<feature type="transmembrane region" description="Helical" evidence="1">
    <location>
        <begin position="195"/>
        <end position="219"/>
    </location>
</feature>
<keyword evidence="1" id="KW-0812">Transmembrane</keyword>
<dbReference type="SMART" id="SM00471">
    <property type="entry name" value="HDc"/>
    <property type="match status" value="1"/>
</dbReference>
<proteinExistence type="predicted"/>
<evidence type="ECO:0000256" key="1">
    <source>
        <dbReference type="SAM" id="Phobius"/>
    </source>
</evidence>
<comment type="caution">
    <text evidence="4">The sequence shown here is derived from an EMBL/GenBank/DDBJ whole genome shotgun (WGS) entry which is preliminary data.</text>
</comment>
<dbReference type="PANTHER" id="PTHR45228:SF5">
    <property type="entry name" value="CYCLIC DI-GMP PHOSPHODIESTERASE VC_1348-RELATED"/>
    <property type="match status" value="1"/>
</dbReference>
<accession>A0A364P3K0</accession>
<evidence type="ECO:0000259" key="2">
    <source>
        <dbReference type="PROSITE" id="PS50885"/>
    </source>
</evidence>
<keyword evidence="1" id="KW-0472">Membrane</keyword>
<keyword evidence="1" id="KW-1133">Transmembrane helix</keyword>
<dbReference type="PROSITE" id="PS51832">
    <property type="entry name" value="HD_GYP"/>
    <property type="match status" value="1"/>
</dbReference>
<dbReference type="OrthoDB" id="7326651at2"/>
<dbReference type="AlphaFoldDB" id="A0A364P3K0"/>
<evidence type="ECO:0000313" key="5">
    <source>
        <dbReference type="Proteomes" id="UP000251075"/>
    </source>
</evidence>
<keyword evidence="5" id="KW-1185">Reference proteome</keyword>
<dbReference type="InterPro" id="IPR003607">
    <property type="entry name" value="HD/PDEase_dom"/>
</dbReference>